<dbReference type="InterPro" id="IPR012347">
    <property type="entry name" value="Ferritin-like"/>
</dbReference>
<dbReference type="OrthoDB" id="197444at2157"/>
<dbReference type="Proteomes" id="UP000766904">
    <property type="component" value="Unassembled WGS sequence"/>
</dbReference>
<dbReference type="RefSeq" id="WP_148856056.1">
    <property type="nucleotide sequence ID" value="NZ_PHNJ01000001.1"/>
</dbReference>
<name>A0A8J8Q4C2_9EURY</name>
<feature type="coiled-coil region" evidence="1">
    <location>
        <begin position="9"/>
        <end position="36"/>
    </location>
</feature>
<dbReference type="AlphaFoldDB" id="A0A8J8Q4C2"/>
<evidence type="ECO:0000313" key="2">
    <source>
        <dbReference type="EMBL" id="TYL40271.1"/>
    </source>
</evidence>
<dbReference type="InterPro" id="IPR010287">
    <property type="entry name" value="DUF892_YciF-like"/>
</dbReference>
<dbReference type="Gene3D" id="1.20.1260.10">
    <property type="match status" value="1"/>
</dbReference>
<dbReference type="SUPFAM" id="SSF47240">
    <property type="entry name" value="Ferritin-like"/>
    <property type="match status" value="1"/>
</dbReference>
<keyword evidence="1" id="KW-0175">Coiled coil</keyword>
<keyword evidence="3" id="KW-1185">Reference proteome</keyword>
<evidence type="ECO:0000256" key="1">
    <source>
        <dbReference type="SAM" id="Coils"/>
    </source>
</evidence>
<gene>
    <name evidence="2" type="ORF">CV102_01440</name>
</gene>
<dbReference type="InterPro" id="IPR009078">
    <property type="entry name" value="Ferritin-like_SF"/>
</dbReference>
<dbReference type="InterPro" id="IPR047114">
    <property type="entry name" value="YciF"/>
</dbReference>
<protein>
    <recommendedName>
        <fullName evidence="4">DUF892 family protein</fullName>
    </recommendedName>
</protein>
<sequence>MIESERDLFVRKLRELYHLERELEELQTELAEATTDEELEEFYMAHSEATTDQVGRLDVVFEGIDAEPGPIEHEPLDTLRSEREELVDDLERPVLGDLVEAEFGRTIERLEITILETLLELADRMNLPEEIVDPLEETKTEAEDGLERLRDLTAAA</sequence>
<dbReference type="Pfam" id="PF05974">
    <property type="entry name" value="DUF892"/>
    <property type="match status" value="1"/>
</dbReference>
<dbReference type="PANTHER" id="PTHR30565:SF9">
    <property type="entry name" value="PROTEIN YCIF"/>
    <property type="match status" value="1"/>
</dbReference>
<dbReference type="PANTHER" id="PTHR30565">
    <property type="entry name" value="PROTEIN YCIF"/>
    <property type="match status" value="1"/>
</dbReference>
<dbReference type="EMBL" id="PHNJ01000001">
    <property type="protein sequence ID" value="TYL40271.1"/>
    <property type="molecule type" value="Genomic_DNA"/>
</dbReference>
<proteinExistence type="predicted"/>
<reference evidence="2" key="1">
    <citation type="submission" date="2017-11" db="EMBL/GenBank/DDBJ databases">
        <authorList>
            <person name="Kajale S.C."/>
            <person name="Sharma A."/>
        </authorList>
    </citation>
    <scope>NUCLEOTIDE SEQUENCE</scope>
    <source>
        <strain evidence="2">LS1_42</strain>
    </source>
</reference>
<accession>A0A8J8Q4C2</accession>
<comment type="caution">
    <text evidence="2">The sequence shown here is derived from an EMBL/GenBank/DDBJ whole genome shotgun (WGS) entry which is preliminary data.</text>
</comment>
<organism evidence="2 3">
    <name type="scientific">Natronococcus pandeyae</name>
    <dbReference type="NCBI Taxonomy" id="2055836"/>
    <lineage>
        <taxon>Archaea</taxon>
        <taxon>Methanobacteriati</taxon>
        <taxon>Methanobacteriota</taxon>
        <taxon>Stenosarchaea group</taxon>
        <taxon>Halobacteria</taxon>
        <taxon>Halobacteriales</taxon>
        <taxon>Natrialbaceae</taxon>
        <taxon>Natronococcus</taxon>
    </lineage>
</organism>
<evidence type="ECO:0008006" key="4">
    <source>
        <dbReference type="Google" id="ProtNLM"/>
    </source>
</evidence>
<evidence type="ECO:0000313" key="3">
    <source>
        <dbReference type="Proteomes" id="UP000766904"/>
    </source>
</evidence>